<dbReference type="AlphaFoldDB" id="A0A183G7D4"/>
<sequence length="160" mass="18311">MRYYYDRGTRQRQFQIDGDKAITVDDIKEGSDKVIDAESSSMLRDGEADDNDGDQDQAAGRTDYWIYDSSAPQVVAIPEIRSKRPPNNNSLNKMAEEQAQMARKLRGTRKLECEGEPRSQRAYGKSQTLMPFGRGVRQHFYRNPWVERSQFTDPGSLPLS</sequence>
<gene>
    <name evidence="2" type="ORF">HPBE_LOCUS17685</name>
</gene>
<keyword evidence="3" id="KW-1185">Reference proteome</keyword>
<dbReference type="Proteomes" id="UP000050761">
    <property type="component" value="Unassembled WGS sequence"/>
</dbReference>
<dbReference type="WBParaSite" id="HPBE_0001768601-mRNA-1">
    <property type="protein sequence ID" value="HPBE_0001768601-mRNA-1"/>
    <property type="gene ID" value="HPBE_0001768601"/>
</dbReference>
<feature type="compositionally biased region" description="Basic and acidic residues" evidence="1">
    <location>
        <begin position="109"/>
        <end position="119"/>
    </location>
</feature>
<accession>A0A3P8ER17</accession>
<evidence type="ECO:0000313" key="4">
    <source>
        <dbReference type="WBParaSite" id="HPBE_0001768601-mRNA-1"/>
    </source>
</evidence>
<evidence type="ECO:0000313" key="3">
    <source>
        <dbReference type="Proteomes" id="UP000050761"/>
    </source>
</evidence>
<dbReference type="EMBL" id="UZAH01030180">
    <property type="protein sequence ID" value="VDP09596.1"/>
    <property type="molecule type" value="Genomic_DNA"/>
</dbReference>
<evidence type="ECO:0000256" key="1">
    <source>
        <dbReference type="SAM" id="MobiDB-lite"/>
    </source>
</evidence>
<proteinExistence type="predicted"/>
<evidence type="ECO:0000313" key="2">
    <source>
        <dbReference type="EMBL" id="VDP09596.1"/>
    </source>
</evidence>
<accession>A0A183G7D4</accession>
<organism evidence="3 4">
    <name type="scientific">Heligmosomoides polygyrus</name>
    <name type="common">Parasitic roundworm</name>
    <dbReference type="NCBI Taxonomy" id="6339"/>
    <lineage>
        <taxon>Eukaryota</taxon>
        <taxon>Metazoa</taxon>
        <taxon>Ecdysozoa</taxon>
        <taxon>Nematoda</taxon>
        <taxon>Chromadorea</taxon>
        <taxon>Rhabditida</taxon>
        <taxon>Rhabditina</taxon>
        <taxon>Rhabditomorpha</taxon>
        <taxon>Strongyloidea</taxon>
        <taxon>Heligmosomidae</taxon>
        <taxon>Heligmosomoides</taxon>
    </lineage>
</organism>
<protein>
    <submittedName>
        <fullName evidence="4">Transcription initiation factor TFIID subunit 1</fullName>
    </submittedName>
</protein>
<feature type="region of interest" description="Disordered" evidence="1">
    <location>
        <begin position="104"/>
        <end position="129"/>
    </location>
</feature>
<reference evidence="2 3" key="1">
    <citation type="submission" date="2018-11" db="EMBL/GenBank/DDBJ databases">
        <authorList>
            <consortium name="Pathogen Informatics"/>
        </authorList>
    </citation>
    <scope>NUCLEOTIDE SEQUENCE [LARGE SCALE GENOMIC DNA]</scope>
</reference>
<name>A0A183G7D4_HELPZ</name>
<reference evidence="4" key="2">
    <citation type="submission" date="2019-09" db="UniProtKB">
        <authorList>
            <consortium name="WormBaseParasite"/>
        </authorList>
    </citation>
    <scope>IDENTIFICATION</scope>
</reference>
<feature type="region of interest" description="Disordered" evidence="1">
    <location>
        <begin position="33"/>
        <end position="61"/>
    </location>
</feature>